<dbReference type="SUPFAM" id="SSF53067">
    <property type="entry name" value="Actin-like ATPase domain"/>
    <property type="match status" value="1"/>
</dbReference>
<organism evidence="1 2">
    <name type="scientific">Planctobacterium marinum</name>
    <dbReference type="NCBI Taxonomy" id="1631968"/>
    <lineage>
        <taxon>Bacteria</taxon>
        <taxon>Pseudomonadati</taxon>
        <taxon>Pseudomonadota</taxon>
        <taxon>Gammaproteobacteria</taxon>
        <taxon>Alteromonadales</taxon>
        <taxon>Alteromonadaceae</taxon>
        <taxon>Planctobacterium</taxon>
    </lineage>
</organism>
<dbReference type="EMBL" id="AP027272">
    <property type="protein sequence ID" value="BDX05650.1"/>
    <property type="molecule type" value="Genomic_DNA"/>
</dbReference>
<dbReference type="NCBIfam" id="NF045942">
    <property type="entry name" value="PolPhglucPhase"/>
    <property type="match status" value="1"/>
</dbReference>
<dbReference type="Pfam" id="PF00480">
    <property type="entry name" value="ROK"/>
    <property type="match status" value="1"/>
</dbReference>
<keyword evidence="2" id="KW-1185">Reference proteome</keyword>
<proteinExistence type="predicted"/>
<name>A0AA48HW43_9ALTE</name>
<dbReference type="Gene3D" id="3.30.420.40">
    <property type="match status" value="2"/>
</dbReference>
<accession>A0AA48HW43</accession>
<dbReference type="AlphaFoldDB" id="A0AA48HW43"/>
<dbReference type="InterPro" id="IPR000600">
    <property type="entry name" value="ROK"/>
</dbReference>
<sequence>MRILGVDVGGSGIKGAIVDTVSGEMLTERHRIPTPQPATPKAVAATINELVSHFNWKGPIGCGFPAAIQHGVAKTAANVDDAFIDTNIEKLFAKATGCDVYCVNDADAAGMAEFKLGKGKDYKEGIVIFVAVGTGLGTALFTNGELLPNTELGHIHLDNGHEAERYAADSARKREELKWKHWAPRFNHYLSTMEALFWPDLFILGGGASKKMDKFESQLTVKTPVVAASLLNEAGIIGAAVYADTERKRQQAIARKARLAKRQKAQ</sequence>
<dbReference type="InterPro" id="IPR043129">
    <property type="entry name" value="ATPase_NBD"/>
</dbReference>
<evidence type="ECO:0000313" key="1">
    <source>
        <dbReference type="EMBL" id="BDX05650.1"/>
    </source>
</evidence>
<dbReference type="PANTHER" id="PTHR18964:SF146">
    <property type="entry name" value="POLYPHOSPHATE GLUCOKINASE"/>
    <property type="match status" value="1"/>
</dbReference>
<dbReference type="PANTHER" id="PTHR18964">
    <property type="entry name" value="ROK (REPRESSOR, ORF, KINASE) FAMILY"/>
    <property type="match status" value="1"/>
</dbReference>
<evidence type="ECO:0000313" key="2">
    <source>
        <dbReference type="Proteomes" id="UP001333710"/>
    </source>
</evidence>
<dbReference type="KEGG" id="pmaw:MACH26_11710"/>
<gene>
    <name evidence="1" type="ORF">MACH26_11710</name>
</gene>
<dbReference type="CDD" id="cd24058">
    <property type="entry name" value="ASKHA_NBD_ROK_PPGK"/>
    <property type="match status" value="1"/>
</dbReference>
<dbReference type="Proteomes" id="UP001333710">
    <property type="component" value="Chromosome"/>
</dbReference>
<reference evidence="1" key="1">
    <citation type="submission" date="2023-01" db="EMBL/GenBank/DDBJ databases">
        <title>Complete genome sequence of Planctobacterium marinum strain Dej080120_11.</title>
        <authorList>
            <person name="Ueki S."/>
            <person name="Maruyama F."/>
        </authorList>
    </citation>
    <scope>NUCLEOTIDE SEQUENCE</scope>
    <source>
        <strain evidence="1">Dej080120_11</strain>
    </source>
</reference>
<protein>
    <submittedName>
        <fullName evidence="1">Polyphosphate glucokinase</fullName>
    </submittedName>
</protein>
<dbReference type="RefSeq" id="WP_338291635.1">
    <property type="nucleotide sequence ID" value="NZ_AP027272.1"/>
</dbReference>